<dbReference type="Proteomes" id="UP000265631">
    <property type="component" value="Unassembled WGS sequence"/>
</dbReference>
<evidence type="ECO:0000313" key="3">
    <source>
        <dbReference type="Proteomes" id="UP000265631"/>
    </source>
</evidence>
<keyword evidence="3" id="KW-1185">Reference proteome</keyword>
<sequence length="186" mass="21272">MPRVTHFDDDHGRLPEGLKKCGYDAETNRHYYRDKEGRYFQSAPGNKYGRLDEVVDNSPAARDFRARNPQFFPPSRREPEPRGGQQSRHLQPATTFEQLDLEAGDLASSPSKRRGCLAILHRMLSDGDVCLQQNRMTLKQCERCKAKRDVKDEALNGKLTTIGKLVRVDQNGTEYWEDSNVETTVC</sequence>
<comment type="caution">
    <text evidence="2">The sequence shown here is derived from an EMBL/GenBank/DDBJ whole genome shotgun (WGS) entry which is preliminary data.</text>
</comment>
<reference evidence="2 3" key="1">
    <citation type="journal article" date="2018" name="PLoS Pathog.">
        <title>Evolution of structural diversity of trichothecenes, a family of toxins produced by plant pathogenic and entomopathogenic fungi.</title>
        <authorList>
            <person name="Proctor R.H."/>
            <person name="McCormick S.P."/>
            <person name="Kim H.S."/>
            <person name="Cardoza R.E."/>
            <person name="Stanley A.M."/>
            <person name="Lindo L."/>
            <person name="Kelly A."/>
            <person name="Brown D.W."/>
            <person name="Lee T."/>
            <person name="Vaughan M.M."/>
            <person name="Alexander N.J."/>
            <person name="Busman M."/>
            <person name="Gutierrez S."/>
        </authorList>
    </citation>
    <scope>NUCLEOTIDE SEQUENCE [LARGE SCALE GENOMIC DNA]</scope>
    <source>
        <strain evidence="2 3">NRRL 13405</strain>
    </source>
</reference>
<accession>A0A395MYA9</accession>
<feature type="region of interest" description="Disordered" evidence="1">
    <location>
        <begin position="59"/>
        <end position="92"/>
    </location>
</feature>
<evidence type="ECO:0000256" key="1">
    <source>
        <dbReference type="SAM" id="MobiDB-lite"/>
    </source>
</evidence>
<organism evidence="2 3">
    <name type="scientific">Fusarium flagelliforme</name>
    <dbReference type="NCBI Taxonomy" id="2675880"/>
    <lineage>
        <taxon>Eukaryota</taxon>
        <taxon>Fungi</taxon>
        <taxon>Dikarya</taxon>
        <taxon>Ascomycota</taxon>
        <taxon>Pezizomycotina</taxon>
        <taxon>Sordariomycetes</taxon>
        <taxon>Hypocreomycetidae</taxon>
        <taxon>Hypocreales</taxon>
        <taxon>Nectriaceae</taxon>
        <taxon>Fusarium</taxon>
        <taxon>Fusarium incarnatum-equiseti species complex</taxon>
    </lineage>
</organism>
<dbReference type="AlphaFoldDB" id="A0A395MYA9"/>
<gene>
    <name evidence="2" type="ORF">FIE12Z_2985</name>
</gene>
<dbReference type="EMBL" id="PXXK01000060">
    <property type="protein sequence ID" value="RFN52717.1"/>
    <property type="molecule type" value="Genomic_DNA"/>
</dbReference>
<dbReference type="OrthoDB" id="2107166at2759"/>
<evidence type="ECO:0000313" key="2">
    <source>
        <dbReference type="EMBL" id="RFN52717.1"/>
    </source>
</evidence>
<proteinExistence type="predicted"/>
<protein>
    <submittedName>
        <fullName evidence="2">Uncharacterized protein</fullName>
    </submittedName>
</protein>
<name>A0A395MYA9_9HYPO</name>